<dbReference type="PANTHER" id="PTHR10188:SF16">
    <property type="entry name" value="N(4)-(BETA-N-ACETYLGLUCOSAMINYL)-L-ASPARAGINASE-LIKE"/>
    <property type="match status" value="1"/>
</dbReference>
<dbReference type="EMBL" id="CP012700">
    <property type="protein sequence ID" value="ALH80250.1"/>
    <property type="molecule type" value="Genomic_DNA"/>
</dbReference>
<dbReference type="PATRIC" id="fig|33050.5.peg.1597"/>
<sequence>MPPDPQGASLASAGGWAMTDKRMISRRAFGTAAAGLAALGSSGATAKPAKPEAIATGKPFIMTTWDFGPGANAVGWPMLVSGASALDVVEAAINHVELLGDYWVGAGGVPNEVGETTLDAMIMWGPTHDAGAVGCLKRVKRAISVARKVMEETQHSLIVGDDATRFAARMGFAETSLTSVVSQQAWDKWAAKGEKTNAFAPEPIGKNPKLAGHDTVGSIALDAAGNLCVGCSTNGREFKIPGRVGDSPIIGAGAYCDQAVGAAVATGNGDVMMRFLPTYHAVELMRGGMEPQAAAEAAIRRIEDAGYEIDGGIAVMRRDGAHGGAKTGWKDEPFSYSVQTAAGNVKVPVA</sequence>
<accession>A0A0N9UWZ0</accession>
<dbReference type="SUPFAM" id="SSF56235">
    <property type="entry name" value="N-terminal nucleophile aminohydrolases (Ntn hydrolases)"/>
    <property type="match status" value="1"/>
</dbReference>
<dbReference type="PANTHER" id="PTHR10188">
    <property type="entry name" value="L-ASPARAGINASE"/>
    <property type="match status" value="1"/>
</dbReference>
<protein>
    <recommendedName>
        <fullName evidence="6">Glycosylasparaginase</fullName>
    </recommendedName>
</protein>
<dbReference type="KEGG" id="smag:AN936_07670"/>
<feature type="active site" description="Nucleophile" evidence="1">
    <location>
        <position position="215"/>
    </location>
</feature>
<dbReference type="Proteomes" id="UP000058074">
    <property type="component" value="Chromosome"/>
</dbReference>
<dbReference type="InterPro" id="IPR000246">
    <property type="entry name" value="Peptidase_T2"/>
</dbReference>
<dbReference type="InterPro" id="IPR006311">
    <property type="entry name" value="TAT_signal"/>
</dbReference>
<dbReference type="CDD" id="cd04513">
    <property type="entry name" value="Glycosylasparaginase"/>
    <property type="match status" value="1"/>
</dbReference>
<feature type="binding site" evidence="2">
    <location>
        <begin position="266"/>
        <end position="269"/>
    </location>
    <ligand>
        <name>substrate</name>
    </ligand>
</feature>
<evidence type="ECO:0000256" key="1">
    <source>
        <dbReference type="PIRSR" id="PIRSR600246-1"/>
    </source>
</evidence>
<dbReference type="GO" id="GO:0005737">
    <property type="term" value="C:cytoplasm"/>
    <property type="evidence" value="ECO:0007669"/>
    <property type="project" value="TreeGrafter"/>
</dbReference>
<reference evidence="4 5" key="1">
    <citation type="journal article" date="2015" name="Genome Announc.">
        <title>Complete Genome Sequence of Polypropylene Glycol- and Polyethylene Glycol-Degrading Sphingopyxis macrogoltabida Strain EY-1.</title>
        <authorList>
            <person name="Ohtsubo Y."/>
            <person name="Nagata Y."/>
            <person name="Numata M."/>
            <person name="Tsuchikane K."/>
            <person name="Hosoyama A."/>
            <person name="Yamazoe A."/>
            <person name="Tsuda M."/>
            <person name="Fujita N."/>
            <person name="Kawai F."/>
        </authorList>
    </citation>
    <scope>NUCLEOTIDE SEQUENCE [LARGE SCALE GENOMIC DNA]</scope>
    <source>
        <strain evidence="4 5">EY-1</strain>
    </source>
</reference>
<evidence type="ECO:0000256" key="3">
    <source>
        <dbReference type="PIRSR" id="PIRSR600246-3"/>
    </source>
</evidence>
<dbReference type="PROSITE" id="PS51318">
    <property type="entry name" value="TAT"/>
    <property type="match status" value="1"/>
</dbReference>
<dbReference type="Gene3D" id="3.60.20.30">
    <property type="entry name" value="(Glycosyl)asparaginase"/>
    <property type="match status" value="1"/>
</dbReference>
<organism evidence="4 5">
    <name type="scientific">Sphingopyxis macrogoltabida</name>
    <name type="common">Sphingomonas macrogoltabidus</name>
    <dbReference type="NCBI Taxonomy" id="33050"/>
    <lineage>
        <taxon>Bacteria</taxon>
        <taxon>Pseudomonadati</taxon>
        <taxon>Pseudomonadota</taxon>
        <taxon>Alphaproteobacteria</taxon>
        <taxon>Sphingomonadales</taxon>
        <taxon>Sphingomonadaceae</taxon>
        <taxon>Sphingopyxis</taxon>
    </lineage>
</organism>
<dbReference type="GO" id="GO:0003948">
    <property type="term" value="F:N4-(beta-N-acetylglucosaminyl)-L-asparaginase activity"/>
    <property type="evidence" value="ECO:0007669"/>
    <property type="project" value="TreeGrafter"/>
</dbReference>
<feature type="binding site" evidence="2">
    <location>
        <begin position="243"/>
        <end position="246"/>
    </location>
    <ligand>
        <name>substrate</name>
    </ligand>
</feature>
<dbReference type="Pfam" id="PF01112">
    <property type="entry name" value="Asparaginase_2"/>
    <property type="match status" value="1"/>
</dbReference>
<evidence type="ECO:0000313" key="4">
    <source>
        <dbReference type="EMBL" id="ALH80250.1"/>
    </source>
</evidence>
<feature type="site" description="Cleavage; by autolysis" evidence="3">
    <location>
        <begin position="214"/>
        <end position="215"/>
    </location>
</feature>
<gene>
    <name evidence="4" type="ORF">AN936_07670</name>
</gene>
<dbReference type="AlphaFoldDB" id="A0A0N9UWZ0"/>
<evidence type="ECO:0000313" key="5">
    <source>
        <dbReference type="Proteomes" id="UP000058074"/>
    </source>
</evidence>
<evidence type="ECO:0000256" key="2">
    <source>
        <dbReference type="PIRSR" id="PIRSR600246-2"/>
    </source>
</evidence>
<proteinExistence type="predicted"/>
<dbReference type="InterPro" id="IPR029055">
    <property type="entry name" value="Ntn_hydrolases_N"/>
</dbReference>
<evidence type="ECO:0008006" key="6">
    <source>
        <dbReference type="Google" id="ProtNLM"/>
    </source>
</evidence>
<name>A0A0N9UWZ0_SPHMC</name>